<proteinExistence type="predicted"/>
<reference evidence="2 3" key="1">
    <citation type="journal article" date="2012" name="Genome Biol.">
        <title>Genome and low-iron response of an oceanic diatom adapted to chronic iron limitation.</title>
        <authorList>
            <person name="Lommer M."/>
            <person name="Specht M."/>
            <person name="Roy A.S."/>
            <person name="Kraemer L."/>
            <person name="Andreson R."/>
            <person name="Gutowska M.A."/>
            <person name="Wolf J."/>
            <person name="Bergner S.V."/>
            <person name="Schilhabel M.B."/>
            <person name="Klostermeier U.C."/>
            <person name="Beiko R.G."/>
            <person name="Rosenstiel P."/>
            <person name="Hippler M."/>
            <person name="Laroche J."/>
        </authorList>
    </citation>
    <scope>NUCLEOTIDE SEQUENCE [LARGE SCALE GENOMIC DNA]</scope>
    <source>
        <strain evidence="2 3">CCMP1005</strain>
    </source>
</reference>
<evidence type="ECO:0000313" key="3">
    <source>
        <dbReference type="Proteomes" id="UP000266841"/>
    </source>
</evidence>
<feature type="region of interest" description="Disordered" evidence="1">
    <location>
        <begin position="1"/>
        <end position="33"/>
    </location>
</feature>
<evidence type="ECO:0000256" key="1">
    <source>
        <dbReference type="SAM" id="MobiDB-lite"/>
    </source>
</evidence>
<accession>K0SUR0</accession>
<evidence type="ECO:0000313" key="2">
    <source>
        <dbReference type="EMBL" id="EJK70138.1"/>
    </source>
</evidence>
<name>K0SUR0_THAOC</name>
<keyword evidence="3" id="KW-1185">Reference proteome</keyword>
<comment type="caution">
    <text evidence="2">The sequence shown here is derived from an EMBL/GenBank/DDBJ whole genome shotgun (WGS) entry which is preliminary data.</text>
</comment>
<organism evidence="2 3">
    <name type="scientific">Thalassiosira oceanica</name>
    <name type="common">Marine diatom</name>
    <dbReference type="NCBI Taxonomy" id="159749"/>
    <lineage>
        <taxon>Eukaryota</taxon>
        <taxon>Sar</taxon>
        <taxon>Stramenopiles</taxon>
        <taxon>Ochrophyta</taxon>
        <taxon>Bacillariophyta</taxon>
        <taxon>Coscinodiscophyceae</taxon>
        <taxon>Thalassiosirophycidae</taxon>
        <taxon>Thalassiosirales</taxon>
        <taxon>Thalassiosiraceae</taxon>
        <taxon>Thalassiosira</taxon>
    </lineage>
</organism>
<dbReference type="Proteomes" id="UP000266841">
    <property type="component" value="Unassembled WGS sequence"/>
</dbReference>
<feature type="region of interest" description="Disordered" evidence="1">
    <location>
        <begin position="83"/>
        <end position="113"/>
    </location>
</feature>
<feature type="compositionally biased region" description="Basic and acidic residues" evidence="1">
    <location>
        <begin position="14"/>
        <end position="28"/>
    </location>
</feature>
<sequence length="151" mass="16611">MPAISKFAAAWPRSMDESHDATSEGGRDGEEEAMVSGCGAALGKTVRPLAGLGWNEKGRWFLPLKFRACRRLPVQLRKERGLQSGSDFPAEMGTEAKPKREETNVHEGIASSVDGVDRRLNSLHRSKFNDLSNRGGLALRSGEATEIERRF</sequence>
<protein>
    <submittedName>
        <fullName evidence="2">Uncharacterized protein</fullName>
    </submittedName>
</protein>
<dbReference type="AlphaFoldDB" id="K0SUR0"/>
<gene>
    <name evidence="2" type="ORF">THAOC_08529</name>
</gene>
<dbReference type="EMBL" id="AGNL01008999">
    <property type="protein sequence ID" value="EJK70138.1"/>
    <property type="molecule type" value="Genomic_DNA"/>
</dbReference>
<feature type="compositionally biased region" description="Basic and acidic residues" evidence="1">
    <location>
        <begin position="94"/>
        <end position="105"/>
    </location>
</feature>